<evidence type="ECO:0000313" key="2">
    <source>
        <dbReference type="EMBL" id="SQH72563.1"/>
    </source>
</evidence>
<evidence type="ECO:0000313" key="3">
    <source>
        <dbReference type="Proteomes" id="UP000249300"/>
    </source>
</evidence>
<dbReference type="AlphaFoldDB" id="A0A2X4PLA3"/>
<accession>A0A2X4PLA3</accession>
<proteinExistence type="predicted"/>
<name>A0A2X4PLA3_9PORP</name>
<organism evidence="2 3">
    <name type="scientific">Porphyromonas crevioricanis</name>
    <dbReference type="NCBI Taxonomy" id="393921"/>
    <lineage>
        <taxon>Bacteria</taxon>
        <taxon>Pseudomonadati</taxon>
        <taxon>Bacteroidota</taxon>
        <taxon>Bacteroidia</taxon>
        <taxon>Bacteroidales</taxon>
        <taxon>Porphyromonadaceae</taxon>
        <taxon>Porphyromonas</taxon>
    </lineage>
</organism>
<feature type="region of interest" description="Disordered" evidence="1">
    <location>
        <begin position="63"/>
        <end position="88"/>
    </location>
</feature>
<dbReference type="KEGG" id="pcre:NCTC12858_00386"/>
<evidence type="ECO:0000256" key="1">
    <source>
        <dbReference type="SAM" id="MobiDB-lite"/>
    </source>
</evidence>
<reference evidence="2 3" key="1">
    <citation type="submission" date="2018-06" db="EMBL/GenBank/DDBJ databases">
        <authorList>
            <consortium name="Pathogen Informatics"/>
            <person name="Doyle S."/>
        </authorList>
    </citation>
    <scope>NUCLEOTIDE SEQUENCE [LARGE SCALE GENOMIC DNA]</scope>
    <source>
        <strain evidence="2 3">NCTC12858</strain>
    </source>
</reference>
<dbReference type="Proteomes" id="UP000249300">
    <property type="component" value="Chromosome 1"/>
</dbReference>
<dbReference type="EMBL" id="LS483447">
    <property type="protein sequence ID" value="SQH72563.1"/>
    <property type="molecule type" value="Genomic_DNA"/>
</dbReference>
<protein>
    <submittedName>
        <fullName evidence="2">Uncharacterized protein</fullName>
    </submittedName>
</protein>
<gene>
    <name evidence="2" type="ORF">NCTC12858_00386</name>
</gene>
<keyword evidence="3" id="KW-1185">Reference proteome</keyword>
<sequence length="88" mass="9663">MKLLHGTPSSPETYPFSQEEGGATNLYFVAPPFPFLFSTGMQIIPFAYTCIIYGENNDGLHHPSLLHGRDDQYEPDAPVSVAPHSLLA</sequence>